<evidence type="ECO:0000256" key="1">
    <source>
        <dbReference type="SAM" id="MobiDB-lite"/>
    </source>
</evidence>
<dbReference type="Proteomes" id="UP000703720">
    <property type="component" value="Unassembled WGS sequence"/>
</dbReference>
<feature type="region of interest" description="Disordered" evidence="1">
    <location>
        <begin position="310"/>
        <end position="361"/>
    </location>
</feature>
<evidence type="ECO:0008006" key="5">
    <source>
        <dbReference type="Google" id="ProtNLM"/>
    </source>
</evidence>
<feature type="transmembrane region" description="Helical" evidence="2">
    <location>
        <begin position="7"/>
        <end position="27"/>
    </location>
</feature>
<keyword evidence="2" id="KW-0812">Transmembrane</keyword>
<keyword evidence="2" id="KW-0472">Membrane</keyword>
<organism evidence="3 4">
    <name type="scientific">Microbacterium phyllosphaerae</name>
    <dbReference type="NCBI Taxonomy" id="124798"/>
    <lineage>
        <taxon>Bacteria</taxon>
        <taxon>Bacillati</taxon>
        <taxon>Actinomycetota</taxon>
        <taxon>Actinomycetes</taxon>
        <taxon>Micrococcales</taxon>
        <taxon>Microbacteriaceae</taxon>
        <taxon>Microbacterium</taxon>
    </lineage>
</organism>
<feature type="transmembrane region" description="Helical" evidence="2">
    <location>
        <begin position="187"/>
        <end position="205"/>
    </location>
</feature>
<feature type="compositionally biased region" description="Low complexity" evidence="1">
    <location>
        <begin position="310"/>
        <end position="321"/>
    </location>
</feature>
<evidence type="ECO:0000256" key="2">
    <source>
        <dbReference type="SAM" id="Phobius"/>
    </source>
</evidence>
<accession>A0ABS4WMW7</accession>
<gene>
    <name evidence="3" type="ORF">JOF42_001047</name>
</gene>
<sequence>MRRSSLTARLITIVIALVLTPIALILLSLGGQTVTLTFFAYGFDGDFAPLVGPLLLQTLGLVLLVLVVLTGIWSSAGLIAVGLLSVAPLIVAVFPVTLSWLIRIAPREWGDGLIYGVPLVVLTALGTMGLVLALVRRDPRPKGAALSVIGIIAASVLLAGGAWAIVWGIGDGVLFALQRFQFDIRPGASLAVFAGILLVVAGIAVTRWSPFALTLPAVVLLAASIMLVAAPDVVFPMLLQLPRGMNTVLPTLLLYGGGAAAGVLYLAFTAVLLRVRAHSRLASGGSASTGDTSSSAAQYPAAQYPAAQYPAAPHGYAQNPNAPYPPAPVQHPYPPAPAQHPYPPTTGQQPPPAPHPPQPGR</sequence>
<feature type="transmembrane region" description="Helical" evidence="2">
    <location>
        <begin position="217"/>
        <end position="240"/>
    </location>
</feature>
<reference evidence="3 4" key="1">
    <citation type="submission" date="2021-03" db="EMBL/GenBank/DDBJ databases">
        <title>Sequencing the genomes of 1000 actinobacteria strains.</title>
        <authorList>
            <person name="Klenk H.-P."/>
        </authorList>
    </citation>
    <scope>NUCLEOTIDE SEQUENCE [LARGE SCALE GENOMIC DNA]</scope>
    <source>
        <strain evidence="3 4">DSM 13468</strain>
    </source>
</reference>
<dbReference type="EMBL" id="JAGIOA010000001">
    <property type="protein sequence ID" value="MBP2377552.1"/>
    <property type="molecule type" value="Genomic_DNA"/>
</dbReference>
<keyword evidence="4" id="KW-1185">Reference proteome</keyword>
<comment type="caution">
    <text evidence="3">The sequence shown here is derived from an EMBL/GenBank/DDBJ whole genome shotgun (WGS) entry which is preliminary data.</text>
</comment>
<feature type="transmembrane region" description="Helical" evidence="2">
    <location>
        <begin position="76"/>
        <end position="102"/>
    </location>
</feature>
<protein>
    <recommendedName>
        <fullName evidence="5">Integral membrane protein</fullName>
    </recommendedName>
</protein>
<dbReference type="RefSeq" id="WP_210096891.1">
    <property type="nucleotide sequence ID" value="NZ_BAAAIO010000001.1"/>
</dbReference>
<proteinExistence type="predicted"/>
<feature type="transmembrane region" description="Helical" evidence="2">
    <location>
        <begin position="47"/>
        <end position="69"/>
    </location>
</feature>
<name>A0ABS4WMW7_9MICO</name>
<feature type="transmembrane region" description="Helical" evidence="2">
    <location>
        <begin position="114"/>
        <end position="135"/>
    </location>
</feature>
<keyword evidence="2" id="KW-1133">Transmembrane helix</keyword>
<feature type="compositionally biased region" description="Pro residues" evidence="1">
    <location>
        <begin position="322"/>
        <end position="361"/>
    </location>
</feature>
<evidence type="ECO:0000313" key="4">
    <source>
        <dbReference type="Proteomes" id="UP000703720"/>
    </source>
</evidence>
<feature type="transmembrane region" description="Helical" evidence="2">
    <location>
        <begin position="252"/>
        <end position="273"/>
    </location>
</feature>
<evidence type="ECO:0000313" key="3">
    <source>
        <dbReference type="EMBL" id="MBP2377552.1"/>
    </source>
</evidence>
<feature type="transmembrane region" description="Helical" evidence="2">
    <location>
        <begin position="144"/>
        <end position="167"/>
    </location>
</feature>